<reference evidence="2 3" key="1">
    <citation type="submission" date="2018-08" db="EMBL/GenBank/DDBJ databases">
        <title>A genome reference for cultivated species of the human gut microbiota.</title>
        <authorList>
            <person name="Zou Y."/>
            <person name="Xue W."/>
            <person name="Luo G."/>
        </authorList>
    </citation>
    <scope>NUCLEOTIDE SEQUENCE [LARGE SCALE GENOMIC DNA]</scope>
    <source>
        <strain evidence="2 3">AF31-28B-AC</strain>
    </source>
</reference>
<dbReference type="EMBL" id="QRQK01000006">
    <property type="protein sequence ID" value="RHM99326.1"/>
    <property type="molecule type" value="Genomic_DNA"/>
</dbReference>
<comment type="caution">
    <text evidence="2">The sequence shown here is derived from an EMBL/GenBank/DDBJ whole genome shotgun (WGS) entry which is preliminary data.</text>
</comment>
<dbReference type="RefSeq" id="WP_118493880.1">
    <property type="nucleotide sequence ID" value="NZ_CAUGGG010000006.1"/>
</dbReference>
<sequence>MRIAIISLPLSYNYGGYLQCYALMEILRELGHEVYYLQREKGKQSSLKKIIDSFKSICEHIGLENIIYTFEKQTNSGLFYKTKYFRLFTRKYIKTISPVLRSTDDIRSYCKKHNIQAYITGSDQIWRGSYSRSVNDAFLGFAQKNAIKIAYAPSFGSDIWEFTKEQTDFIENQLNTFKAISVREKDGIKLLEKNIKLNITPIVVLDPTLLLSKEHYLNITKQVPYRKGVLTYILNNNEKKAHIINEFCKKRNLQSYSVINPKTNSNTIKGAQGYPIEDWIAGFRDANFVMTDSFHAIVFSIIFNKPFWVFENEARGNSRLKNILQLFECNDRFISTQEDLNTIEWERPIDWNKINYIKDIQTKKSLDFLKNALYND</sequence>
<evidence type="ECO:0000259" key="1">
    <source>
        <dbReference type="Pfam" id="PF04230"/>
    </source>
</evidence>
<dbReference type="AlphaFoldDB" id="A0A415TD51"/>
<dbReference type="GO" id="GO:0016740">
    <property type="term" value="F:transferase activity"/>
    <property type="evidence" value="ECO:0007669"/>
    <property type="project" value="UniProtKB-KW"/>
</dbReference>
<feature type="domain" description="Polysaccharide pyruvyl transferase" evidence="1">
    <location>
        <begin position="13"/>
        <end position="312"/>
    </location>
</feature>
<organism evidence="2 3">
    <name type="scientific">Phocaeicola plebeius</name>
    <dbReference type="NCBI Taxonomy" id="310297"/>
    <lineage>
        <taxon>Bacteria</taxon>
        <taxon>Pseudomonadati</taxon>
        <taxon>Bacteroidota</taxon>
        <taxon>Bacteroidia</taxon>
        <taxon>Bacteroidales</taxon>
        <taxon>Bacteroidaceae</taxon>
        <taxon>Phocaeicola</taxon>
    </lineage>
</organism>
<name>A0A415TD51_9BACT</name>
<gene>
    <name evidence="2" type="ORF">DWZ34_04165</name>
</gene>
<accession>A0A415TD51</accession>
<keyword evidence="2" id="KW-0808">Transferase</keyword>
<evidence type="ECO:0000313" key="2">
    <source>
        <dbReference type="EMBL" id="RHM99326.1"/>
    </source>
</evidence>
<evidence type="ECO:0000313" key="3">
    <source>
        <dbReference type="Proteomes" id="UP000285109"/>
    </source>
</evidence>
<dbReference type="InterPro" id="IPR007345">
    <property type="entry name" value="Polysacch_pyruvyl_Trfase"/>
</dbReference>
<proteinExistence type="predicted"/>
<dbReference type="Pfam" id="PF04230">
    <property type="entry name" value="PS_pyruv_trans"/>
    <property type="match status" value="1"/>
</dbReference>
<protein>
    <submittedName>
        <fullName evidence="2">Polysaccharide pyruvyl transferase family protein</fullName>
    </submittedName>
</protein>
<dbReference type="Proteomes" id="UP000285109">
    <property type="component" value="Unassembled WGS sequence"/>
</dbReference>